<sequence>MWCFLKANGPERVEHYSLHNASFRSFQKFKNVRKSFKMCVKPEKRSVDVHVMTAYRYAKLFCLQTFRT</sequence>
<proteinExistence type="predicted"/>
<accession>A0A2R6AC00</accession>
<evidence type="ECO:0000313" key="1">
    <source>
        <dbReference type="EMBL" id="PSN83867.1"/>
    </source>
</evidence>
<reference evidence="1 2" key="1">
    <citation type="submission" date="2017-04" db="EMBL/GenBank/DDBJ databases">
        <title>Novel microbial lineages endemic to geothermal iron-oxide mats fill important gaps in the evolutionary history of Archaea.</title>
        <authorList>
            <person name="Jay Z.J."/>
            <person name="Beam J.P."/>
            <person name="Dlakic M."/>
            <person name="Rusch D.B."/>
            <person name="Kozubal M.A."/>
            <person name="Inskeep W.P."/>
        </authorList>
    </citation>
    <scope>NUCLEOTIDE SEQUENCE [LARGE SCALE GENOMIC DNA]</scope>
    <source>
        <strain evidence="1">OSP_D</strain>
    </source>
</reference>
<protein>
    <submittedName>
        <fullName evidence="1">Uncharacterized protein</fullName>
    </submittedName>
</protein>
<evidence type="ECO:0000313" key="2">
    <source>
        <dbReference type="Proteomes" id="UP000240880"/>
    </source>
</evidence>
<comment type="caution">
    <text evidence="1">The sequence shown here is derived from an EMBL/GenBank/DDBJ whole genome shotgun (WGS) entry which is preliminary data.</text>
</comment>
<organism evidence="1 2">
    <name type="scientific">Candidatus Marsarchaeota G1 archaeon OSP_D</name>
    <dbReference type="NCBI Taxonomy" id="1978155"/>
    <lineage>
        <taxon>Archaea</taxon>
        <taxon>Candidatus Marsarchaeota</taxon>
        <taxon>Candidatus Marsarchaeota group 1</taxon>
    </lineage>
</organism>
<dbReference type="AlphaFoldDB" id="A0A2R6AC00"/>
<gene>
    <name evidence="1" type="ORF">B9Q01_03270</name>
</gene>
<dbReference type="EMBL" id="NEXC01000013">
    <property type="protein sequence ID" value="PSN83867.1"/>
    <property type="molecule type" value="Genomic_DNA"/>
</dbReference>
<name>A0A2R6AC00_9ARCH</name>
<dbReference type="Proteomes" id="UP000240880">
    <property type="component" value="Unassembled WGS sequence"/>
</dbReference>